<evidence type="ECO:0000313" key="2">
    <source>
        <dbReference type="Proteomes" id="UP000886998"/>
    </source>
</evidence>
<proteinExistence type="predicted"/>
<comment type="caution">
    <text evidence="1">The sequence shown here is derived from an EMBL/GenBank/DDBJ whole genome shotgun (WGS) entry which is preliminary data.</text>
</comment>
<reference evidence="1" key="1">
    <citation type="submission" date="2020-08" db="EMBL/GenBank/DDBJ databases">
        <title>Multicomponent nature underlies the extraordinary mechanical properties of spider dragline silk.</title>
        <authorList>
            <person name="Kono N."/>
            <person name="Nakamura H."/>
            <person name="Mori M."/>
            <person name="Yoshida Y."/>
            <person name="Ohtoshi R."/>
            <person name="Malay A.D."/>
            <person name="Moran D.A.P."/>
            <person name="Tomita M."/>
            <person name="Numata K."/>
            <person name="Arakawa K."/>
        </authorList>
    </citation>
    <scope>NUCLEOTIDE SEQUENCE</scope>
</reference>
<dbReference type="EMBL" id="BMAV01012890">
    <property type="protein sequence ID" value="GFY59935.1"/>
    <property type="molecule type" value="Genomic_DNA"/>
</dbReference>
<name>A0A8X6XWL1_9ARAC</name>
<keyword evidence="2" id="KW-1185">Reference proteome</keyword>
<dbReference type="Proteomes" id="UP000886998">
    <property type="component" value="Unassembled WGS sequence"/>
</dbReference>
<protein>
    <submittedName>
        <fullName evidence="1">Uncharacterized protein</fullName>
    </submittedName>
</protein>
<dbReference type="AlphaFoldDB" id="A0A8X6XWL1"/>
<sequence>MLRRVQGKMVSGKPDFETQMERKAAVLVFTALASNVYLKPLKYLEIFKNLMAHGSLPIAFQHHLSSQSDGKERDFETL</sequence>
<evidence type="ECO:0000313" key="1">
    <source>
        <dbReference type="EMBL" id="GFY59935.1"/>
    </source>
</evidence>
<organism evidence="1 2">
    <name type="scientific">Trichonephila inaurata madagascariensis</name>
    <dbReference type="NCBI Taxonomy" id="2747483"/>
    <lineage>
        <taxon>Eukaryota</taxon>
        <taxon>Metazoa</taxon>
        <taxon>Ecdysozoa</taxon>
        <taxon>Arthropoda</taxon>
        <taxon>Chelicerata</taxon>
        <taxon>Arachnida</taxon>
        <taxon>Araneae</taxon>
        <taxon>Araneomorphae</taxon>
        <taxon>Entelegynae</taxon>
        <taxon>Araneoidea</taxon>
        <taxon>Nephilidae</taxon>
        <taxon>Trichonephila</taxon>
        <taxon>Trichonephila inaurata</taxon>
    </lineage>
</organism>
<gene>
    <name evidence="1" type="ORF">TNIN_438541</name>
</gene>
<accession>A0A8X6XWL1</accession>